<name>A0A1M5NRW4_9GAMM</name>
<dbReference type="OrthoDB" id="9757940at2"/>
<dbReference type="AlphaFoldDB" id="A0A1M5NRW4"/>
<proteinExistence type="predicted"/>
<feature type="transmembrane region" description="Helical" evidence="1">
    <location>
        <begin position="963"/>
        <end position="980"/>
    </location>
</feature>
<keyword evidence="1" id="KW-0472">Membrane</keyword>
<dbReference type="InterPro" id="IPR027463">
    <property type="entry name" value="AcrB_DN_DC_subdom"/>
</dbReference>
<evidence type="ECO:0000313" key="3">
    <source>
        <dbReference type="Proteomes" id="UP000199758"/>
    </source>
</evidence>
<dbReference type="Pfam" id="PF00873">
    <property type="entry name" value="ACR_tran"/>
    <property type="match status" value="1"/>
</dbReference>
<dbReference type="RefSeq" id="WP_072896775.1">
    <property type="nucleotide sequence ID" value="NZ_FQWZ01000004.1"/>
</dbReference>
<feature type="transmembrane region" description="Helical" evidence="1">
    <location>
        <begin position="867"/>
        <end position="884"/>
    </location>
</feature>
<dbReference type="PRINTS" id="PR00702">
    <property type="entry name" value="ACRIFLAVINRP"/>
</dbReference>
<dbReference type="Gene3D" id="3.30.70.1440">
    <property type="entry name" value="Multidrug efflux transporter AcrB pore domain"/>
    <property type="match status" value="1"/>
</dbReference>
<keyword evidence="1" id="KW-0812">Transmembrane</keyword>
<organism evidence="2 3">
    <name type="scientific">Hydrocarboniphaga daqingensis</name>
    <dbReference type="NCBI Taxonomy" id="490188"/>
    <lineage>
        <taxon>Bacteria</taxon>
        <taxon>Pseudomonadati</taxon>
        <taxon>Pseudomonadota</taxon>
        <taxon>Gammaproteobacteria</taxon>
        <taxon>Nevskiales</taxon>
        <taxon>Nevskiaceae</taxon>
        <taxon>Hydrocarboniphaga</taxon>
    </lineage>
</organism>
<evidence type="ECO:0000313" key="2">
    <source>
        <dbReference type="EMBL" id="SHG92240.1"/>
    </source>
</evidence>
<dbReference type="Gene3D" id="1.20.1640.10">
    <property type="entry name" value="Multidrug efflux transporter AcrB transmembrane domain"/>
    <property type="match status" value="2"/>
</dbReference>
<dbReference type="EMBL" id="FQWZ01000004">
    <property type="protein sequence ID" value="SHG92240.1"/>
    <property type="molecule type" value="Genomic_DNA"/>
</dbReference>
<feature type="transmembrane region" description="Helical" evidence="1">
    <location>
        <begin position="425"/>
        <end position="452"/>
    </location>
</feature>
<feature type="transmembrane region" description="Helical" evidence="1">
    <location>
        <begin position="390"/>
        <end position="413"/>
    </location>
</feature>
<dbReference type="SUPFAM" id="SSF82693">
    <property type="entry name" value="Multidrug efflux transporter AcrB pore domain, PN1, PN2, PC1 and PC2 subdomains"/>
    <property type="match status" value="3"/>
</dbReference>
<dbReference type="Proteomes" id="UP000199758">
    <property type="component" value="Unassembled WGS sequence"/>
</dbReference>
<dbReference type="STRING" id="490188.SAMN04488068_1832"/>
<feature type="transmembrane region" description="Helical" evidence="1">
    <location>
        <begin position="464"/>
        <end position="492"/>
    </location>
</feature>
<gene>
    <name evidence="2" type="ORF">SAMN04488068_1832</name>
</gene>
<dbReference type="PANTHER" id="PTHR32063:SF18">
    <property type="entry name" value="CATION EFFLUX SYSTEM PROTEIN"/>
    <property type="match status" value="1"/>
</dbReference>
<dbReference type="Gene3D" id="3.30.70.1320">
    <property type="entry name" value="Multidrug efflux transporter AcrB pore domain like"/>
    <property type="match status" value="1"/>
</dbReference>
<keyword evidence="3" id="KW-1185">Reference proteome</keyword>
<feature type="transmembrane region" description="Helical" evidence="1">
    <location>
        <begin position="986"/>
        <end position="1015"/>
    </location>
</feature>
<feature type="transmembrane region" description="Helical" evidence="1">
    <location>
        <begin position="537"/>
        <end position="554"/>
    </location>
</feature>
<feature type="transmembrane region" description="Helical" evidence="1">
    <location>
        <begin position="891"/>
        <end position="911"/>
    </location>
</feature>
<keyword evidence="1" id="KW-1133">Transmembrane helix</keyword>
<accession>A0A1M5NRW4</accession>
<evidence type="ECO:0000256" key="1">
    <source>
        <dbReference type="SAM" id="Phobius"/>
    </source>
</evidence>
<protein>
    <submittedName>
        <fullName evidence="2">Multidrug efflux pump</fullName>
    </submittedName>
</protein>
<reference evidence="2 3" key="1">
    <citation type="submission" date="2016-11" db="EMBL/GenBank/DDBJ databases">
        <authorList>
            <person name="Jaros S."/>
            <person name="Januszkiewicz K."/>
            <person name="Wedrychowicz H."/>
        </authorList>
    </citation>
    <scope>NUCLEOTIDE SEQUENCE [LARGE SCALE GENOMIC DNA]</scope>
    <source>
        <strain evidence="2 3">CGMCC 1.7049</strain>
    </source>
</reference>
<dbReference type="InterPro" id="IPR001036">
    <property type="entry name" value="Acrflvin-R"/>
</dbReference>
<dbReference type="SUPFAM" id="SSF82866">
    <property type="entry name" value="Multidrug efflux transporter AcrB transmembrane domain"/>
    <property type="match status" value="2"/>
</dbReference>
<dbReference type="SUPFAM" id="SSF82714">
    <property type="entry name" value="Multidrug efflux transporter AcrB TolC docking domain, DN and DC subdomains"/>
    <property type="match status" value="2"/>
</dbReference>
<dbReference type="Gene3D" id="3.30.70.1430">
    <property type="entry name" value="Multidrug efflux transporter AcrB pore domain"/>
    <property type="match status" value="2"/>
</dbReference>
<feature type="transmembrane region" description="Helical" evidence="1">
    <location>
        <begin position="917"/>
        <end position="938"/>
    </location>
</feature>
<dbReference type="PANTHER" id="PTHR32063">
    <property type="match status" value="1"/>
</dbReference>
<dbReference type="GO" id="GO:0042910">
    <property type="term" value="F:xenobiotic transmembrane transporter activity"/>
    <property type="evidence" value="ECO:0007669"/>
    <property type="project" value="TreeGrafter"/>
</dbReference>
<dbReference type="Gene3D" id="3.30.2090.10">
    <property type="entry name" value="Multidrug efflux transporter AcrB TolC docking domain, DN and DC subdomains"/>
    <property type="match status" value="2"/>
</dbReference>
<feature type="transmembrane region" description="Helical" evidence="1">
    <location>
        <begin position="363"/>
        <end position="384"/>
    </location>
</feature>
<dbReference type="GO" id="GO:0005886">
    <property type="term" value="C:plasma membrane"/>
    <property type="evidence" value="ECO:0007669"/>
    <property type="project" value="TreeGrafter"/>
</dbReference>
<sequence length="1024" mass="111979">MGGFNLSQWALNNRTLVIFFMVLCALMGTQAYLNLGQSEDPPFTFRVMVIQTSWPGATADEVDRLVTDRIEEKLLELETLDYVRSYSRPGESVVTIVIRDDLPPAAMEESFYQIRKKIGDIRFRLPSNIIGPNFNDEFGDTYGNIYALTGKDFSYEELKDYADRIRERLLRVPQVAKVDFLGLQDERLFIDLANAKRGQLGIPLNAVVAALQAQNAVVATGSFDTTRERIHVRVSGRLQTLEEVRQLPISDQGRTLRLGDIANVYRGYQDPPATRMRVDGERAIGVSVSMEKGGHIIRMGKALDAEIADIRAGLPLGMSLERVADQPRAVTRGIEEFVRSLIEAVAIVLAVSFISLGARTGLVVALTIPLVLAATFVVMAYFGIDLHKISLGSLVLALGLLVDDAIIAVEMMAVKLEQGWSRTKAAAFAYTSTAFPMLAGTLITAAGFLPIATATSSTGEYTRSIFQVVTIALLLSWIAAVVFVPLLGYYLLPERHQADGADTVHHDHDHAGLYDTKLYRTFRRACQWCVDHRWKTIAATLGIFVGAIVLFGSVPQQFFPSSTRLELLVDLKLPEGASLDATDEAARRLEAHLKTLDGIENFVAYVGAGTPRFYLALDQQLPAASFTQFVINTKSIKDRERLRSELLQQLPLLFPDLRWRVNRLENGPPVGYVLQFRVAGPDRSVATGVAEKVAAILRANPYPAGVHLDTWEKSKVIRVAIDQDRARELGVSSSDIAQVISVSTNGGTISEYREDNKLIPIVLRGPVAEREYLNLLGSLTIPTGSGVTVPLAQLARLESSFEDGILWRRDRVPTVTVRADIYGALQPPQVVAQLLPQIQQIELPRGYRIDVGGTVEDSGKGSASINAGMPLFLLSVLTVLMIQLKSFSRTLLVFLTAPLGIIGVAVALLLFGKPFGFVAMLGTIALAGMIMRNSVILVDQIEQDIKAGHAPNVAIVDATVRRLRPIVLTAAAAVLAMIPLSRSEFFGPMAVAIMGGLIAATLLTLLFVPALYAAWFRVPPTGSR</sequence>